<dbReference type="AlphaFoldDB" id="A0A1M7XVE7"/>
<evidence type="ECO:0000313" key="2">
    <source>
        <dbReference type="Proteomes" id="UP000184603"/>
    </source>
</evidence>
<keyword evidence="2" id="KW-1185">Reference proteome</keyword>
<dbReference type="Proteomes" id="UP000184603">
    <property type="component" value="Unassembled WGS sequence"/>
</dbReference>
<dbReference type="Pfam" id="PF03692">
    <property type="entry name" value="CxxCxxCC"/>
    <property type="match status" value="1"/>
</dbReference>
<dbReference type="STRING" id="1121416.SAMN02745220_00028"/>
<name>A0A1M7XVE7_9BACT</name>
<proteinExistence type="predicted"/>
<gene>
    <name evidence="1" type="ORF">SAMN02745220_00028</name>
</gene>
<evidence type="ECO:0000313" key="1">
    <source>
        <dbReference type="EMBL" id="SHO42571.1"/>
    </source>
</evidence>
<dbReference type="InterPro" id="IPR005358">
    <property type="entry name" value="Puta_zinc/iron-chelating_dom"/>
</dbReference>
<dbReference type="EMBL" id="FRFE01000001">
    <property type="protein sequence ID" value="SHO42571.1"/>
    <property type="molecule type" value="Genomic_DNA"/>
</dbReference>
<sequence>MTSPIKRLPAPAQHIREAYRQLVAEIDELARELATTRFPNVLQCRPGCDECCMCFSVLPLEAAILAEAMKDVQLPKHGNTEKCVLLSGGLCQVYTARPIICRTQGLPLGYVDEFAGTIEVSACPLNFTDDYSFGEDDLLYMDDFNRRFVKLNHEYCRCVGLDPGGRIPLAGFYQNK</sequence>
<organism evidence="1 2">
    <name type="scientific">Desulfopila aestuarii DSM 18488</name>
    <dbReference type="NCBI Taxonomy" id="1121416"/>
    <lineage>
        <taxon>Bacteria</taxon>
        <taxon>Pseudomonadati</taxon>
        <taxon>Thermodesulfobacteriota</taxon>
        <taxon>Desulfobulbia</taxon>
        <taxon>Desulfobulbales</taxon>
        <taxon>Desulfocapsaceae</taxon>
        <taxon>Desulfopila</taxon>
    </lineage>
</organism>
<accession>A0A1M7XVE7</accession>
<protein>
    <submittedName>
        <fullName evidence="1">Putative zinc-or iron-chelating domain-containing protein</fullName>
    </submittedName>
</protein>
<reference evidence="1 2" key="1">
    <citation type="submission" date="2016-12" db="EMBL/GenBank/DDBJ databases">
        <authorList>
            <person name="Song W.-J."/>
            <person name="Kurnit D.M."/>
        </authorList>
    </citation>
    <scope>NUCLEOTIDE SEQUENCE [LARGE SCALE GENOMIC DNA]</scope>
    <source>
        <strain evidence="1 2">DSM 18488</strain>
    </source>
</reference>